<dbReference type="Proteomes" id="UP000297654">
    <property type="component" value="Unassembled WGS sequence"/>
</dbReference>
<keyword evidence="6" id="KW-0808">Transferase</keyword>
<name>A0A5F0D8X5_9MICO</name>
<evidence type="ECO:0000313" key="7">
    <source>
        <dbReference type="Proteomes" id="UP000297654"/>
    </source>
</evidence>
<dbReference type="EMBL" id="SOFF01000016">
    <property type="protein sequence ID" value="TFB92320.1"/>
    <property type="molecule type" value="Genomic_DNA"/>
</dbReference>
<dbReference type="InterPro" id="IPR052527">
    <property type="entry name" value="Metal_cation-efflux_comp"/>
</dbReference>
<evidence type="ECO:0000256" key="4">
    <source>
        <dbReference type="ARBA" id="ARBA00023136"/>
    </source>
</evidence>
<dbReference type="Gene3D" id="1.20.120.1630">
    <property type="match status" value="1"/>
</dbReference>
<dbReference type="PANTHER" id="PTHR43847">
    <property type="entry name" value="BLL3993 PROTEIN"/>
    <property type="match status" value="1"/>
</dbReference>
<organism evidence="6 7">
    <name type="scientific">Cryobacterium luteum</name>
    <dbReference type="NCBI Taxonomy" id="1424661"/>
    <lineage>
        <taxon>Bacteria</taxon>
        <taxon>Bacillati</taxon>
        <taxon>Actinomycetota</taxon>
        <taxon>Actinomycetes</taxon>
        <taxon>Micrococcales</taxon>
        <taxon>Microbacteriaceae</taxon>
        <taxon>Cryobacterium</taxon>
    </lineage>
</organism>
<accession>A0A5F0D8X5</accession>
<feature type="transmembrane region" description="Helical" evidence="5">
    <location>
        <begin position="154"/>
        <end position="171"/>
    </location>
</feature>
<dbReference type="GO" id="GO:0012505">
    <property type="term" value="C:endomembrane system"/>
    <property type="evidence" value="ECO:0007669"/>
    <property type="project" value="UniProtKB-SubCell"/>
</dbReference>
<keyword evidence="4 5" id="KW-0472">Membrane</keyword>
<proteinExistence type="predicted"/>
<protein>
    <submittedName>
        <fullName evidence="6">Isoprenylcysteine carboxylmethyltransferase family protein</fullName>
    </submittedName>
</protein>
<comment type="subcellular location">
    <subcellularLocation>
        <location evidence="1">Endomembrane system</location>
        <topology evidence="1">Multi-pass membrane protein</topology>
    </subcellularLocation>
</comment>
<comment type="caution">
    <text evidence="6">The sequence shown here is derived from an EMBL/GenBank/DDBJ whole genome shotgun (WGS) entry which is preliminary data.</text>
</comment>
<evidence type="ECO:0000256" key="1">
    <source>
        <dbReference type="ARBA" id="ARBA00004127"/>
    </source>
</evidence>
<dbReference type="InterPro" id="IPR007318">
    <property type="entry name" value="Phopholipid_MeTrfase"/>
</dbReference>
<sequence length="237" mass="25012">MHLPQQAVASTRLCANCWHAIGIETQCHSPTILAELVCSYEGKWPSYGMSALTRNCFISLHGGDAPLTSIRALPVRAYPQTMKRALALSLVAGQFLLLGALVFLPHGSLWSTGIGVIVAAIALGLVGAALAVLGVVGLGPALTASPIPRERAPLITSGVYGLMRSPIYAGLMTGGVALVLVGASAWHVVVWIALVALLSVKTRWEERMLVAEHPEYRSYGARAGRFLPGVGRLAERG</sequence>
<feature type="transmembrane region" description="Helical" evidence="5">
    <location>
        <begin position="177"/>
        <end position="198"/>
    </location>
</feature>
<feature type="transmembrane region" description="Helical" evidence="5">
    <location>
        <begin position="85"/>
        <end position="104"/>
    </location>
</feature>
<evidence type="ECO:0000256" key="2">
    <source>
        <dbReference type="ARBA" id="ARBA00022692"/>
    </source>
</evidence>
<feature type="transmembrane region" description="Helical" evidence="5">
    <location>
        <begin position="116"/>
        <end position="142"/>
    </location>
</feature>
<evidence type="ECO:0000256" key="5">
    <source>
        <dbReference type="SAM" id="Phobius"/>
    </source>
</evidence>
<gene>
    <name evidence="6" type="ORF">E3O10_04570</name>
</gene>
<keyword evidence="3 5" id="KW-1133">Transmembrane helix</keyword>
<evidence type="ECO:0000256" key="3">
    <source>
        <dbReference type="ARBA" id="ARBA00022989"/>
    </source>
</evidence>
<dbReference type="GO" id="GO:0032259">
    <property type="term" value="P:methylation"/>
    <property type="evidence" value="ECO:0007669"/>
    <property type="project" value="UniProtKB-KW"/>
</dbReference>
<keyword evidence="7" id="KW-1185">Reference proteome</keyword>
<dbReference type="Pfam" id="PF04191">
    <property type="entry name" value="PEMT"/>
    <property type="match status" value="1"/>
</dbReference>
<dbReference type="AlphaFoldDB" id="A0A5F0D8X5"/>
<evidence type="ECO:0000313" key="6">
    <source>
        <dbReference type="EMBL" id="TFB92320.1"/>
    </source>
</evidence>
<reference evidence="6 7" key="1">
    <citation type="submission" date="2019-03" db="EMBL/GenBank/DDBJ databases">
        <title>Genomics of glacier-inhabiting Cryobacterium strains.</title>
        <authorList>
            <person name="Liu Q."/>
            <person name="Xin Y.-H."/>
        </authorList>
    </citation>
    <scope>NUCLEOTIDE SEQUENCE [LARGE SCALE GENOMIC DNA]</scope>
    <source>
        <strain evidence="6 7">Hh15</strain>
    </source>
</reference>
<keyword evidence="2 5" id="KW-0812">Transmembrane</keyword>
<keyword evidence="6" id="KW-0489">Methyltransferase</keyword>
<dbReference type="OrthoDB" id="941586at2"/>
<dbReference type="PANTHER" id="PTHR43847:SF1">
    <property type="entry name" value="BLL3993 PROTEIN"/>
    <property type="match status" value="1"/>
</dbReference>
<dbReference type="GO" id="GO:0008168">
    <property type="term" value="F:methyltransferase activity"/>
    <property type="evidence" value="ECO:0007669"/>
    <property type="project" value="UniProtKB-KW"/>
</dbReference>